<feature type="domain" description="Schlafen AlbA-2" evidence="2">
    <location>
        <begin position="37"/>
        <end position="181"/>
    </location>
</feature>
<gene>
    <name evidence="4" type="ORF">GCM10016455_14630</name>
</gene>
<dbReference type="InterPro" id="IPR027417">
    <property type="entry name" value="P-loop_NTPase"/>
</dbReference>
<evidence type="ECO:0000313" key="5">
    <source>
        <dbReference type="Proteomes" id="UP000609802"/>
    </source>
</evidence>
<proteinExistence type="predicted"/>
<evidence type="ECO:0008006" key="6">
    <source>
        <dbReference type="Google" id="ProtNLM"/>
    </source>
</evidence>
<name>A0ABQ3IYY2_9RHOB</name>
<evidence type="ECO:0000259" key="3">
    <source>
        <dbReference type="Pfam" id="PF24883"/>
    </source>
</evidence>
<reference evidence="5" key="1">
    <citation type="journal article" date="2019" name="Int. J. Syst. Evol. Microbiol.">
        <title>The Global Catalogue of Microorganisms (GCM) 10K type strain sequencing project: providing services to taxonomists for standard genome sequencing and annotation.</title>
        <authorList>
            <consortium name="The Broad Institute Genomics Platform"/>
            <consortium name="The Broad Institute Genome Sequencing Center for Infectious Disease"/>
            <person name="Wu L."/>
            <person name="Ma J."/>
        </authorList>
    </citation>
    <scope>NUCLEOTIDE SEQUENCE [LARGE SCALE GENOMIC DNA]</scope>
    <source>
        <strain evidence="5">KCTC 42443</strain>
    </source>
</reference>
<dbReference type="Pfam" id="PF24883">
    <property type="entry name" value="NPHP3_N"/>
    <property type="match status" value="1"/>
</dbReference>
<accession>A0ABQ3IYY2</accession>
<comment type="caution">
    <text evidence="4">The sequence shown here is derived from an EMBL/GenBank/DDBJ whole genome shotgun (WGS) entry which is preliminary data.</text>
</comment>
<dbReference type="RefSeq" id="WP_191285824.1">
    <property type="nucleotide sequence ID" value="NZ_BNCH01000002.1"/>
</dbReference>
<protein>
    <recommendedName>
        <fullName evidence="6">ATP-binding protein</fullName>
    </recommendedName>
</protein>
<dbReference type="Proteomes" id="UP000609802">
    <property type="component" value="Unassembled WGS sequence"/>
</dbReference>
<feature type="domain" description="Nephrocystin 3-like N-terminal" evidence="3">
    <location>
        <begin position="232"/>
        <end position="388"/>
    </location>
</feature>
<dbReference type="SUPFAM" id="SSF52540">
    <property type="entry name" value="P-loop containing nucleoside triphosphate hydrolases"/>
    <property type="match status" value="1"/>
</dbReference>
<dbReference type="Pfam" id="PF04326">
    <property type="entry name" value="SLFN_AlbA_2"/>
    <property type="match status" value="1"/>
</dbReference>
<dbReference type="InterPro" id="IPR038461">
    <property type="entry name" value="Schlafen_AlbA_2_dom_sf"/>
</dbReference>
<dbReference type="EMBL" id="BNCH01000002">
    <property type="protein sequence ID" value="GHE95148.1"/>
    <property type="molecule type" value="Genomic_DNA"/>
</dbReference>
<evidence type="ECO:0000256" key="1">
    <source>
        <dbReference type="ARBA" id="ARBA00022737"/>
    </source>
</evidence>
<dbReference type="InterPro" id="IPR007421">
    <property type="entry name" value="Schlafen_AlbA_2_dom"/>
</dbReference>
<evidence type="ECO:0000259" key="2">
    <source>
        <dbReference type="Pfam" id="PF04326"/>
    </source>
</evidence>
<keyword evidence="1" id="KW-0677">Repeat</keyword>
<dbReference type="InterPro" id="IPR056884">
    <property type="entry name" value="NPHP3-like_N"/>
</dbReference>
<sequence>MQTEAIKFELFQLIRNTEIGAEVTKSLIPEGKPISFETELWDFKRKAPALGDKPDTAARETHKLETHELIKDIVAFHNSYGGYIIFGIEDAGKDRVVGWDQTLDLGDISKRIKSHTGQDIELFQNNLKVGERSILVLLVPRRRRSEEPVKFIKQGPSTPTNKPAYQKGSIYIRKLDECRPAENSAEDWAFLFSDRIFSLTSENPAKEVIPSNLPPRDPDMVQFVGRQKELSALRSWVLDKRSPVKLISGIGGLGKTSVAYHFCEELASVGAGDFEYLAWVSAKKTTYAALRGSMVRTTRHDFSTVKELLQSLAALLAGQSSIEVDTDEDEYADIIVDALTYTPSFIVVDDLDSLSPEEQRKCATVMQEIGFRTVDREHAASKFLLTSRLDQGLSPTSVVKISGLDEEAFNLHVDNLCDQFELNRFVPRLKKQIYSTSSGSPLFASAIVRMASMGERPKDVCDTWASHDGEDVREFAFKRELDRLSVGSASVLLAVVKLGEVSLDELLEAIEVTRKSLFEHINELQSFHLLGKKENNQGDVVLSTSKELIVSAGILKKKLGQRAQEVERRCAIIRKNQGDQSREVGRGIRKILRCLEEGETKQALILATDLSKRNPQNGDTWCILARAHLSVNPKEYRKADDACSNAIRYSCTRTELFDYVVESKKGIGDWQGLKSYADGKRFKSRNKDPGLDSYLFAVFKLVALAAERGSHFEASKHAMDGVRKISEKVQNSYLLPAFFDSLVQDQNRLAGLALKHQKMSIERPRDSLNVAALGFELVNLNIQTKEVVSAVCKGLQNWANEVKSGTVLDDAEADIIANNIGKLDRLSSLLQTCNRAIESDLNLIASTQRQLGFVGAAFS</sequence>
<dbReference type="Gene3D" id="3.30.950.30">
    <property type="entry name" value="Schlafen, AAA domain"/>
    <property type="match status" value="1"/>
</dbReference>
<dbReference type="Gene3D" id="3.40.50.300">
    <property type="entry name" value="P-loop containing nucleotide triphosphate hydrolases"/>
    <property type="match status" value="1"/>
</dbReference>
<organism evidence="4 5">
    <name type="scientific">Aliiroseovarius zhejiangensis</name>
    <dbReference type="NCBI Taxonomy" id="1632025"/>
    <lineage>
        <taxon>Bacteria</taxon>
        <taxon>Pseudomonadati</taxon>
        <taxon>Pseudomonadota</taxon>
        <taxon>Alphaproteobacteria</taxon>
        <taxon>Rhodobacterales</taxon>
        <taxon>Paracoccaceae</taxon>
        <taxon>Aliiroseovarius</taxon>
    </lineage>
</organism>
<keyword evidence="5" id="KW-1185">Reference proteome</keyword>
<evidence type="ECO:0000313" key="4">
    <source>
        <dbReference type="EMBL" id="GHE95148.1"/>
    </source>
</evidence>